<dbReference type="InterPro" id="IPR036412">
    <property type="entry name" value="HAD-like_sf"/>
</dbReference>
<dbReference type="GO" id="GO:0140358">
    <property type="term" value="F:P-type transmembrane transporter activity"/>
    <property type="evidence" value="ECO:0007669"/>
    <property type="project" value="InterPro"/>
</dbReference>
<comment type="similarity">
    <text evidence="2 13">Belongs to the cation transport ATPase (P-type) (TC 3.A.3) family. Type V subfamily.</text>
</comment>
<dbReference type="PROSITE" id="PS01229">
    <property type="entry name" value="COF_2"/>
    <property type="match status" value="1"/>
</dbReference>
<feature type="domain" description="P5B-type ATPase N-terminal" evidence="16">
    <location>
        <begin position="106"/>
        <end position="206"/>
    </location>
</feature>
<keyword evidence="10 13" id="KW-1133">Transmembrane helix</keyword>
<keyword evidence="11 13" id="KW-0472">Membrane</keyword>
<feature type="compositionally biased region" description="Polar residues" evidence="14">
    <location>
        <begin position="683"/>
        <end position="694"/>
    </location>
</feature>
<dbReference type="InterPro" id="IPR044492">
    <property type="entry name" value="P_typ_ATPase_HD_dom"/>
</dbReference>
<dbReference type="InterPro" id="IPR018303">
    <property type="entry name" value="ATPase_P-typ_P_site"/>
</dbReference>
<dbReference type="Pfam" id="PF00122">
    <property type="entry name" value="E1-E2_ATPase"/>
    <property type="match status" value="1"/>
</dbReference>
<dbReference type="SFLD" id="SFLDG00002">
    <property type="entry name" value="C1.7:_P-type_atpase_like"/>
    <property type="match status" value="1"/>
</dbReference>
<dbReference type="SUPFAM" id="SSF81653">
    <property type="entry name" value="Calcium ATPase, transduction domain A"/>
    <property type="match status" value="1"/>
</dbReference>
<dbReference type="NCBIfam" id="TIGR01494">
    <property type="entry name" value="ATPase_P-type"/>
    <property type="match status" value="1"/>
</dbReference>
<evidence type="ECO:0000259" key="15">
    <source>
        <dbReference type="Pfam" id="PF00122"/>
    </source>
</evidence>
<dbReference type="GO" id="GO:0006874">
    <property type="term" value="P:intracellular calcium ion homeostasis"/>
    <property type="evidence" value="ECO:0007669"/>
    <property type="project" value="TreeGrafter"/>
</dbReference>
<dbReference type="InterPro" id="IPR023298">
    <property type="entry name" value="ATPase_P-typ_TM_dom_sf"/>
</dbReference>
<evidence type="ECO:0000256" key="4">
    <source>
        <dbReference type="ARBA" id="ARBA00022692"/>
    </source>
</evidence>
<evidence type="ECO:0000256" key="13">
    <source>
        <dbReference type="RuleBase" id="RU362082"/>
    </source>
</evidence>
<dbReference type="GO" id="GO:0016887">
    <property type="term" value="F:ATP hydrolysis activity"/>
    <property type="evidence" value="ECO:0007669"/>
    <property type="project" value="InterPro"/>
</dbReference>
<dbReference type="FunFam" id="1.20.1110.10:FF:000023">
    <property type="entry name" value="Cation-transporting ATPase"/>
    <property type="match status" value="1"/>
</dbReference>
<organism evidence="17 18">
    <name type="scientific">Chytriomyces confervae</name>
    <dbReference type="NCBI Taxonomy" id="246404"/>
    <lineage>
        <taxon>Eukaryota</taxon>
        <taxon>Fungi</taxon>
        <taxon>Fungi incertae sedis</taxon>
        <taxon>Chytridiomycota</taxon>
        <taxon>Chytridiomycota incertae sedis</taxon>
        <taxon>Chytridiomycetes</taxon>
        <taxon>Chytridiales</taxon>
        <taxon>Chytriomycetaceae</taxon>
        <taxon>Chytriomyces</taxon>
    </lineage>
</organism>
<evidence type="ECO:0000313" key="17">
    <source>
        <dbReference type="EMBL" id="TPX78470.1"/>
    </source>
</evidence>
<dbReference type="GO" id="GO:0019829">
    <property type="term" value="F:ATPase-coupled monoatomic cation transmembrane transporter activity"/>
    <property type="evidence" value="ECO:0007669"/>
    <property type="project" value="UniProtKB-UniRule"/>
</dbReference>
<evidence type="ECO:0000256" key="6">
    <source>
        <dbReference type="ARBA" id="ARBA00022741"/>
    </source>
</evidence>
<keyword evidence="6 13" id="KW-0547">Nucleotide-binding</keyword>
<feature type="transmembrane region" description="Helical" evidence="13">
    <location>
        <begin position="1308"/>
        <end position="1328"/>
    </location>
</feature>
<protein>
    <recommendedName>
        <fullName evidence="13">Cation-transporting ATPase</fullName>
        <ecNumber evidence="13">7.2.2.-</ecNumber>
    </recommendedName>
</protein>
<evidence type="ECO:0000256" key="8">
    <source>
        <dbReference type="ARBA" id="ARBA00022842"/>
    </source>
</evidence>
<feature type="region of interest" description="Disordered" evidence="14">
    <location>
        <begin position="847"/>
        <end position="868"/>
    </location>
</feature>
<evidence type="ECO:0000256" key="3">
    <source>
        <dbReference type="ARBA" id="ARBA00022553"/>
    </source>
</evidence>
<feature type="transmembrane region" description="Helical" evidence="13">
    <location>
        <begin position="120"/>
        <end position="140"/>
    </location>
</feature>
<feature type="compositionally biased region" description="Low complexity" evidence="14">
    <location>
        <begin position="695"/>
        <end position="710"/>
    </location>
</feature>
<accession>A0A507FSC9</accession>
<dbReference type="GO" id="GO:0005524">
    <property type="term" value="F:ATP binding"/>
    <property type="evidence" value="ECO:0007669"/>
    <property type="project" value="UniProtKB-UniRule"/>
</dbReference>
<gene>
    <name evidence="17" type="ORF">CcCBS67573_g00203</name>
</gene>
<dbReference type="STRING" id="246404.A0A507FSC9"/>
<dbReference type="EMBL" id="QEAP01000003">
    <property type="protein sequence ID" value="TPX78470.1"/>
    <property type="molecule type" value="Genomic_DNA"/>
</dbReference>
<dbReference type="InterPro" id="IPR008250">
    <property type="entry name" value="ATPase_P-typ_transduc_dom_A_sf"/>
</dbReference>
<keyword evidence="7 13" id="KW-0067">ATP-binding</keyword>
<feature type="domain" description="P-type ATPase A" evidence="15">
    <location>
        <begin position="345"/>
        <end position="481"/>
    </location>
</feature>
<dbReference type="SFLD" id="SFLDS00003">
    <property type="entry name" value="Haloacid_Dehalogenase"/>
    <property type="match status" value="1"/>
</dbReference>
<feature type="compositionally biased region" description="Polar residues" evidence="14">
    <location>
        <begin position="48"/>
        <end position="61"/>
    </location>
</feature>
<dbReference type="PANTHER" id="PTHR45630:SF8">
    <property type="entry name" value="CATION-TRANSPORTING ATPASE"/>
    <property type="match status" value="1"/>
</dbReference>
<keyword evidence="8 13" id="KW-0460">Magnesium</keyword>
<comment type="caution">
    <text evidence="17">The sequence shown here is derived from an EMBL/GenBank/DDBJ whole genome shotgun (WGS) entry which is preliminary data.</text>
</comment>
<evidence type="ECO:0000313" key="18">
    <source>
        <dbReference type="Proteomes" id="UP000320333"/>
    </source>
</evidence>
<evidence type="ECO:0000256" key="5">
    <source>
        <dbReference type="ARBA" id="ARBA00022723"/>
    </source>
</evidence>
<evidence type="ECO:0000256" key="9">
    <source>
        <dbReference type="ARBA" id="ARBA00022967"/>
    </source>
</evidence>
<dbReference type="SFLD" id="SFLDF00027">
    <property type="entry name" value="p-type_atpase"/>
    <property type="match status" value="1"/>
</dbReference>
<feature type="transmembrane region" description="Helical" evidence="13">
    <location>
        <begin position="529"/>
        <end position="553"/>
    </location>
</feature>
<comment type="catalytic activity">
    <reaction evidence="12 13">
        <text>ATP + H2O = ADP + phosphate + H(+)</text>
        <dbReference type="Rhea" id="RHEA:13065"/>
        <dbReference type="ChEBI" id="CHEBI:15377"/>
        <dbReference type="ChEBI" id="CHEBI:15378"/>
        <dbReference type="ChEBI" id="CHEBI:30616"/>
        <dbReference type="ChEBI" id="CHEBI:43474"/>
        <dbReference type="ChEBI" id="CHEBI:456216"/>
    </reaction>
</comment>
<dbReference type="EC" id="7.2.2.-" evidence="13"/>
<evidence type="ECO:0000256" key="11">
    <source>
        <dbReference type="ARBA" id="ARBA00023136"/>
    </source>
</evidence>
<keyword evidence="3" id="KW-0597">Phosphoprotein</keyword>
<sequence length="1655" mass="181637">MPLPPPPHSSRPSSRTTSVKNSTENLRAPPISIAHGTDDFGSGEGQLLTGSNSNTDHTYNGSTAAHLNSNLGYTDSTNAAALKEDGEHASNCNNLQQAHLPIEYTAITAHRFSFMALSRYIFVSILTLGLVPFICLYLPWLRTYLIRVRCSYFRDAEYVLVEASDGTYYEIKVSVVEPTGASMLSNPTSSPLFNPFPAEPVVDPHIDSHHHHHHRHRSQHHQITMDSEVKAGYAELNENEALHPHLPSSTVPSGQKGESEAESLLQQNGENIIDVETVPILKMLLDKVVHPFYLFQAASVLIWTCEEYYMYSYVIALTSIASIIWEIYSAKKNESSLRDLLKEDADVTVLRNNGFGTQSVPTVIRAQHLVVGDAVLIQTNAPAVADMVLVQGEAVVDESSLTGESVPVVKSAMGYFDKKGELFAEEKCKGNMVFCGSRVTELKPSLYCFPDQTEKITASGEAVVAIVVATGFNSSKGELFRGILYPNKIDFKFHRDSLVFIGVLGVIAIVAFFNRLIRSLQQGYGAAWAVLTSLDIVTIAVPPALPLVLTVGVSHAVSRLKHKQIFCIAPIRVNYAGRIDTFCWDKTGTLTTSKVTFAGVDRCRDAIFAGLKKGLRRDGDGDIERAIAVCHSLNDVNGRLVGSSVDLELFESTRFRLVQNEPTLTWNGHLLPVLARVDRPSTMQVTPTPQSTPVNPNAPDSADASSAKPAPSVTALSINIPKPHLLQEIVSSPTGLAPPSFSISASPESLLILKRFDFDAKLQRMSVLYKPALSHRTPTSAASPASPGSKPILPWEAMTVVTKGSPEAVRNICKKSSIPHDYHSVYTHYATAGWYVLAVAMKVLDGKPDENSSQQPPKANNATFGKGLKKSSSMRGFLMAKAEVKAGIHPSASMMMGSPLSGKYQAKEPRSGAVLINTAEDLAALTRDRVERDMKFLGFILLQNPLKSESAATVSMLTEANIKSVIITGDNVMTGINIARQLKLCNQALLIDVFDGVLGFRRLKESILNPASIPGQDIHAASSIDSLNIEAPNSPQLARIPQKSHTANTEKSEAANELLLRTARISVSGDMGAAPKIRIRSATFDKNDTHESCTKESFRVYPLEEIGRMQNQMPKGTEISVTGHALEMLIATKDGWMTKENLLGERFLDWLVLKGCVFGRMKPDQKTWIIERMMKLGRFVGMCGDGTNDAGALKAAHVGLALSDAEASIVAPFTSAKKRVADVLHLIKEGRCALDISFMAFKYMFMYPLIQLSMTATLNQVGSGLSNNQFLFDDLFVVLLLAFFMLRSGPSRVLSAHRPTDDLLSAQIIYSVMGQFGICTVMFALNYYTLTSEQSWFCSVETASSGVDSNWLPLNSSAPYKISYPCYYIDPTNDALGDMLIKSQENTVVWLFAHFQYAILSLAFIFRSPHRRPLYTNALYIIQLLIVIGTMILMQLSSEGWAGFEFMQTVFSIREGVKWEQRTESLYIAAMNMVLSLIWETIFIEWLLRRRVESREVADRIKMENKIAKQAGILVLSENEGMKAKRSALQQFGMLTGIIASNKDATQPGGVGGGGGGGGTQNGATTNLAWEGYVQSVVAAGAPKHTETRLDMASELRNAQSWCNMDRLDETHSVQPNSARESEAIGDRFELEDGKDDTFEMGFDAWREGRRQTMK</sequence>
<dbReference type="InterPro" id="IPR023214">
    <property type="entry name" value="HAD_sf"/>
</dbReference>
<dbReference type="SUPFAM" id="SSF81665">
    <property type="entry name" value="Calcium ATPase, transmembrane domain M"/>
    <property type="match status" value="1"/>
</dbReference>
<name>A0A507FSC9_9FUNG</name>
<feature type="region of interest" description="Disordered" evidence="14">
    <location>
        <begin position="683"/>
        <end position="710"/>
    </location>
</feature>
<dbReference type="GO" id="GO:0046872">
    <property type="term" value="F:metal ion binding"/>
    <property type="evidence" value="ECO:0007669"/>
    <property type="project" value="UniProtKB-UniRule"/>
</dbReference>
<dbReference type="InterPro" id="IPR059000">
    <property type="entry name" value="ATPase_P-type_domA"/>
</dbReference>
<dbReference type="Gene3D" id="2.70.150.10">
    <property type="entry name" value="Calcium-transporting ATPase, cytoplasmic transduction domain A"/>
    <property type="match status" value="1"/>
</dbReference>
<keyword evidence="18" id="KW-1185">Reference proteome</keyword>
<feature type="transmembrane region" description="Helical" evidence="13">
    <location>
        <begin position="498"/>
        <end position="517"/>
    </location>
</feature>
<dbReference type="InterPro" id="IPR006544">
    <property type="entry name" value="P-type_TPase_V"/>
</dbReference>
<feature type="region of interest" description="Disordered" evidence="14">
    <location>
        <begin position="243"/>
        <end position="263"/>
    </location>
</feature>
<comment type="subcellular location">
    <subcellularLocation>
        <location evidence="1 13">Membrane</location>
        <topology evidence="1 13">Multi-pass membrane protein</topology>
    </subcellularLocation>
</comment>
<keyword evidence="4 13" id="KW-0812">Transmembrane</keyword>
<evidence type="ECO:0000256" key="14">
    <source>
        <dbReference type="SAM" id="MobiDB-lite"/>
    </source>
</evidence>
<feature type="transmembrane region" description="Helical" evidence="13">
    <location>
        <begin position="1466"/>
        <end position="1488"/>
    </location>
</feature>
<dbReference type="Gene3D" id="1.20.1110.10">
    <property type="entry name" value="Calcium-transporting ATPase, transmembrane domain"/>
    <property type="match status" value="1"/>
</dbReference>
<evidence type="ECO:0000256" key="7">
    <source>
        <dbReference type="ARBA" id="ARBA00022840"/>
    </source>
</evidence>
<dbReference type="OrthoDB" id="48943at2759"/>
<proteinExistence type="inferred from homology"/>
<dbReference type="InterPro" id="IPR023299">
    <property type="entry name" value="ATPase_P-typ_cyto_dom_N"/>
</dbReference>
<dbReference type="GO" id="GO:0016020">
    <property type="term" value="C:membrane"/>
    <property type="evidence" value="ECO:0007669"/>
    <property type="project" value="UniProtKB-SubCell"/>
</dbReference>
<feature type="transmembrane region" description="Helical" evidence="13">
    <location>
        <begin position="1270"/>
        <end position="1287"/>
    </location>
</feature>
<evidence type="ECO:0000256" key="1">
    <source>
        <dbReference type="ARBA" id="ARBA00004141"/>
    </source>
</evidence>
<feature type="region of interest" description="Disordered" evidence="14">
    <location>
        <begin position="1"/>
        <end position="61"/>
    </location>
</feature>
<keyword evidence="9 13" id="KW-1278">Translocase</keyword>
<feature type="compositionally biased region" description="Polar residues" evidence="14">
    <location>
        <begin position="851"/>
        <end position="863"/>
    </location>
</feature>
<evidence type="ECO:0000256" key="10">
    <source>
        <dbReference type="ARBA" id="ARBA00022989"/>
    </source>
</evidence>
<dbReference type="PRINTS" id="PR00119">
    <property type="entry name" value="CATATPASE"/>
</dbReference>
<reference evidence="17 18" key="1">
    <citation type="journal article" date="2019" name="Sci. Rep.">
        <title>Comparative genomics of chytrid fungi reveal insights into the obligate biotrophic and pathogenic lifestyle of Synchytrium endobioticum.</title>
        <authorList>
            <person name="van de Vossenberg B.T.L.H."/>
            <person name="Warris S."/>
            <person name="Nguyen H.D.T."/>
            <person name="van Gent-Pelzer M.P.E."/>
            <person name="Joly D.L."/>
            <person name="van de Geest H.C."/>
            <person name="Bonants P.J.M."/>
            <person name="Smith D.S."/>
            <person name="Levesque C.A."/>
            <person name="van der Lee T.A.J."/>
        </authorList>
    </citation>
    <scope>NUCLEOTIDE SEQUENCE [LARGE SCALE GENOMIC DNA]</scope>
    <source>
        <strain evidence="17 18">CBS 675.73</strain>
    </source>
</reference>
<dbReference type="Pfam" id="PF12409">
    <property type="entry name" value="P5-ATPase"/>
    <property type="match status" value="1"/>
</dbReference>
<dbReference type="SUPFAM" id="SSF81660">
    <property type="entry name" value="Metal cation-transporting ATPase, ATP-binding domain N"/>
    <property type="match status" value="1"/>
</dbReference>
<dbReference type="Gene3D" id="3.40.50.1000">
    <property type="entry name" value="HAD superfamily/HAD-like"/>
    <property type="match status" value="1"/>
</dbReference>
<dbReference type="InterPro" id="IPR047819">
    <property type="entry name" value="P5A-ATPase_N"/>
</dbReference>
<dbReference type="InterPro" id="IPR001757">
    <property type="entry name" value="P_typ_ATPase"/>
</dbReference>
<evidence type="ECO:0000256" key="12">
    <source>
        <dbReference type="ARBA" id="ARBA00049360"/>
    </source>
</evidence>
<dbReference type="Gene3D" id="3.40.1110.10">
    <property type="entry name" value="Calcium-transporting ATPase, cytoplasmic domain N"/>
    <property type="match status" value="1"/>
</dbReference>
<evidence type="ECO:0000256" key="2">
    <source>
        <dbReference type="ARBA" id="ARBA00006000"/>
    </source>
</evidence>
<dbReference type="PROSITE" id="PS00154">
    <property type="entry name" value="ATPASE_E1_E2"/>
    <property type="match status" value="1"/>
</dbReference>
<keyword evidence="5 13" id="KW-0479">Metal-binding</keyword>
<dbReference type="Proteomes" id="UP000320333">
    <property type="component" value="Unassembled WGS sequence"/>
</dbReference>
<feature type="transmembrane region" description="Helical" evidence="13">
    <location>
        <begin position="308"/>
        <end position="328"/>
    </location>
</feature>
<feature type="transmembrane region" description="Helical" evidence="13">
    <location>
        <begin position="1388"/>
        <end position="1406"/>
    </location>
</feature>
<feature type="transmembrane region" description="Helical" evidence="13">
    <location>
        <begin position="1418"/>
        <end position="1437"/>
    </location>
</feature>
<evidence type="ECO:0000259" key="16">
    <source>
        <dbReference type="Pfam" id="PF12409"/>
    </source>
</evidence>
<dbReference type="SUPFAM" id="SSF56784">
    <property type="entry name" value="HAD-like"/>
    <property type="match status" value="1"/>
</dbReference>
<dbReference type="PANTHER" id="PTHR45630">
    <property type="entry name" value="CATION-TRANSPORTING ATPASE-RELATED"/>
    <property type="match status" value="1"/>
</dbReference>